<comment type="caution">
    <text evidence="3">The sequence shown here is derived from an EMBL/GenBank/DDBJ whole genome shotgun (WGS) entry which is preliminary data.</text>
</comment>
<evidence type="ECO:0000313" key="4">
    <source>
        <dbReference type="Proteomes" id="UP001596958"/>
    </source>
</evidence>
<dbReference type="Proteomes" id="UP001596958">
    <property type="component" value="Unassembled WGS sequence"/>
</dbReference>
<name>A0ABW2YUJ0_9SPHI</name>
<sequence>MIDQPTQGLKIVRHFNAPQDVVFEAFANADAMGAWWGPAGMSILVNEFEFIPGGKFHYKLEANGQIMWGLFRYVSINRPDMIEFISSFSDEQGNICTSPFPMDFPLEILNIITLTEADGRTTLTLQGHPVNATAAQEQTYASIKDNMQQGFSGTFDKLDQYLDSLNN</sequence>
<dbReference type="Gene3D" id="3.30.530.20">
    <property type="match status" value="1"/>
</dbReference>
<dbReference type="Pfam" id="PF08327">
    <property type="entry name" value="AHSA1"/>
    <property type="match status" value="1"/>
</dbReference>
<organism evidence="3 4">
    <name type="scientific">Mucilaginibacter calamicampi</name>
    <dbReference type="NCBI Taxonomy" id="1302352"/>
    <lineage>
        <taxon>Bacteria</taxon>
        <taxon>Pseudomonadati</taxon>
        <taxon>Bacteroidota</taxon>
        <taxon>Sphingobacteriia</taxon>
        <taxon>Sphingobacteriales</taxon>
        <taxon>Sphingobacteriaceae</taxon>
        <taxon>Mucilaginibacter</taxon>
    </lineage>
</organism>
<protein>
    <submittedName>
        <fullName evidence="3">SRPBCC domain-containing protein</fullName>
    </submittedName>
</protein>
<feature type="domain" description="Activator of Hsp90 ATPase homologue 1/2-like C-terminal" evidence="2">
    <location>
        <begin position="16"/>
        <end position="162"/>
    </location>
</feature>
<dbReference type="CDD" id="cd07814">
    <property type="entry name" value="SRPBCC_CalC_Aha1-like"/>
    <property type="match status" value="1"/>
</dbReference>
<dbReference type="EMBL" id="JBHTHU010000005">
    <property type="protein sequence ID" value="MFD0749706.1"/>
    <property type="molecule type" value="Genomic_DNA"/>
</dbReference>
<dbReference type="SUPFAM" id="SSF55961">
    <property type="entry name" value="Bet v1-like"/>
    <property type="match status" value="1"/>
</dbReference>
<evidence type="ECO:0000256" key="1">
    <source>
        <dbReference type="ARBA" id="ARBA00006817"/>
    </source>
</evidence>
<dbReference type="InterPro" id="IPR023393">
    <property type="entry name" value="START-like_dom_sf"/>
</dbReference>
<keyword evidence="4" id="KW-1185">Reference proteome</keyword>
<dbReference type="RefSeq" id="WP_377098310.1">
    <property type="nucleotide sequence ID" value="NZ_JBHTHU010000005.1"/>
</dbReference>
<comment type="similarity">
    <text evidence="1">Belongs to the AHA1 family.</text>
</comment>
<proteinExistence type="inferred from homology"/>
<gene>
    <name evidence="3" type="ORF">ACFQZS_06105</name>
</gene>
<accession>A0ABW2YUJ0</accession>
<evidence type="ECO:0000313" key="3">
    <source>
        <dbReference type="EMBL" id="MFD0749706.1"/>
    </source>
</evidence>
<dbReference type="InterPro" id="IPR013538">
    <property type="entry name" value="ASHA1/2-like_C"/>
</dbReference>
<reference evidence="4" key="1">
    <citation type="journal article" date="2019" name="Int. J. Syst. Evol. Microbiol.">
        <title>The Global Catalogue of Microorganisms (GCM) 10K type strain sequencing project: providing services to taxonomists for standard genome sequencing and annotation.</title>
        <authorList>
            <consortium name="The Broad Institute Genomics Platform"/>
            <consortium name="The Broad Institute Genome Sequencing Center for Infectious Disease"/>
            <person name="Wu L."/>
            <person name="Ma J."/>
        </authorList>
    </citation>
    <scope>NUCLEOTIDE SEQUENCE [LARGE SCALE GENOMIC DNA]</scope>
    <source>
        <strain evidence="4">CCUG 63418</strain>
    </source>
</reference>
<evidence type="ECO:0000259" key="2">
    <source>
        <dbReference type="Pfam" id="PF08327"/>
    </source>
</evidence>